<gene>
    <name evidence="1" type="ORF">ACFQ24_02585</name>
</gene>
<dbReference type="RefSeq" id="WP_380909054.1">
    <property type="nucleotide sequence ID" value="NZ_JBHTLS010000009.1"/>
</dbReference>
<evidence type="ECO:0000313" key="2">
    <source>
        <dbReference type="Proteomes" id="UP001597203"/>
    </source>
</evidence>
<name>A0ABW3NYA3_9SPHN</name>
<organism evidence="1 2">
    <name type="scientific">Sphingobium olei</name>
    <dbReference type="NCBI Taxonomy" id="420955"/>
    <lineage>
        <taxon>Bacteria</taxon>
        <taxon>Pseudomonadati</taxon>
        <taxon>Pseudomonadota</taxon>
        <taxon>Alphaproteobacteria</taxon>
        <taxon>Sphingomonadales</taxon>
        <taxon>Sphingomonadaceae</taxon>
        <taxon>Sphingobium</taxon>
    </lineage>
</organism>
<keyword evidence="2" id="KW-1185">Reference proteome</keyword>
<evidence type="ECO:0000313" key="1">
    <source>
        <dbReference type="EMBL" id="MFD1103802.1"/>
    </source>
</evidence>
<protein>
    <submittedName>
        <fullName evidence="1">Uncharacterized protein</fullName>
    </submittedName>
</protein>
<reference evidence="2" key="1">
    <citation type="journal article" date="2019" name="Int. J. Syst. Evol. Microbiol.">
        <title>The Global Catalogue of Microorganisms (GCM) 10K type strain sequencing project: providing services to taxonomists for standard genome sequencing and annotation.</title>
        <authorList>
            <consortium name="The Broad Institute Genomics Platform"/>
            <consortium name="The Broad Institute Genome Sequencing Center for Infectious Disease"/>
            <person name="Wu L."/>
            <person name="Ma J."/>
        </authorList>
    </citation>
    <scope>NUCLEOTIDE SEQUENCE [LARGE SCALE GENOMIC DNA]</scope>
    <source>
        <strain evidence="2">CCUG 54329</strain>
    </source>
</reference>
<sequence>MSDLYSWHSDLVRLAVRDAQDIAEIGPFPTLAERDEERSVGHVVSLTEEMFCRLAACSPNANHLSAILSVNERLHIMRMHEPSPRRRLREIEAIWNALALGNKNSARATLWSYHRRRLLAVENIFQSMVRSGYVSETKELPSASDGRGS</sequence>
<dbReference type="Proteomes" id="UP001597203">
    <property type="component" value="Unassembled WGS sequence"/>
</dbReference>
<accession>A0ABW3NYA3</accession>
<proteinExistence type="predicted"/>
<comment type="caution">
    <text evidence="1">The sequence shown here is derived from an EMBL/GenBank/DDBJ whole genome shotgun (WGS) entry which is preliminary data.</text>
</comment>
<dbReference type="EMBL" id="JBHTLS010000009">
    <property type="protein sequence ID" value="MFD1103802.1"/>
    <property type="molecule type" value="Genomic_DNA"/>
</dbReference>